<proteinExistence type="predicted"/>
<name>A0ABD2XMS8_9HYME</name>
<dbReference type="Proteomes" id="UP001627154">
    <property type="component" value="Unassembled WGS sequence"/>
</dbReference>
<dbReference type="EMBL" id="JBJJXI010000019">
    <property type="protein sequence ID" value="KAL3406338.1"/>
    <property type="molecule type" value="Genomic_DNA"/>
</dbReference>
<accession>A0ABD2XMS8</accession>
<keyword evidence="2" id="KW-1185">Reference proteome</keyword>
<evidence type="ECO:0000313" key="1">
    <source>
        <dbReference type="EMBL" id="KAL3406338.1"/>
    </source>
</evidence>
<organism evidence="1 2">
    <name type="scientific">Trichogramma kaykai</name>
    <dbReference type="NCBI Taxonomy" id="54128"/>
    <lineage>
        <taxon>Eukaryota</taxon>
        <taxon>Metazoa</taxon>
        <taxon>Ecdysozoa</taxon>
        <taxon>Arthropoda</taxon>
        <taxon>Hexapoda</taxon>
        <taxon>Insecta</taxon>
        <taxon>Pterygota</taxon>
        <taxon>Neoptera</taxon>
        <taxon>Endopterygota</taxon>
        <taxon>Hymenoptera</taxon>
        <taxon>Apocrita</taxon>
        <taxon>Proctotrupomorpha</taxon>
        <taxon>Chalcidoidea</taxon>
        <taxon>Trichogrammatidae</taxon>
        <taxon>Trichogramma</taxon>
    </lineage>
</organism>
<gene>
    <name evidence="1" type="ORF">TKK_001680</name>
</gene>
<sequence length="66" mass="7518">MKNWRNAKTRLEEKCERVEFEETRTDGVRVVIVGLVQVACRESREREVNCTLAGTDAAHAESRGAR</sequence>
<evidence type="ECO:0000313" key="2">
    <source>
        <dbReference type="Proteomes" id="UP001627154"/>
    </source>
</evidence>
<protein>
    <submittedName>
        <fullName evidence="1">Uncharacterized protein</fullName>
    </submittedName>
</protein>
<comment type="caution">
    <text evidence="1">The sequence shown here is derived from an EMBL/GenBank/DDBJ whole genome shotgun (WGS) entry which is preliminary data.</text>
</comment>
<dbReference type="AlphaFoldDB" id="A0ABD2XMS8"/>
<reference evidence="1 2" key="1">
    <citation type="journal article" date="2024" name="bioRxiv">
        <title>A reference genome for Trichogramma kaykai: A tiny desert-dwelling parasitoid wasp with competing sex-ratio distorters.</title>
        <authorList>
            <person name="Culotta J."/>
            <person name="Lindsey A.R."/>
        </authorList>
    </citation>
    <scope>NUCLEOTIDE SEQUENCE [LARGE SCALE GENOMIC DNA]</scope>
    <source>
        <strain evidence="1 2">KSX58</strain>
    </source>
</reference>